<keyword evidence="2" id="KW-0479">Metal-binding</keyword>
<dbReference type="EMBL" id="JANAVB010027397">
    <property type="protein sequence ID" value="KAJ6818218.1"/>
    <property type="molecule type" value="Genomic_DNA"/>
</dbReference>
<evidence type="ECO:0000256" key="3">
    <source>
        <dbReference type="ARBA" id="ARBA00023004"/>
    </source>
</evidence>
<accession>A0AAX6FQC6</accession>
<comment type="cofactor">
    <cofactor evidence="1">
        <name>Fe cation</name>
        <dbReference type="ChEBI" id="CHEBI:24875"/>
    </cofactor>
</comment>
<name>A0AAX6FQC6_IRIPA</name>
<evidence type="ECO:0000256" key="2">
    <source>
        <dbReference type="ARBA" id="ARBA00022723"/>
    </source>
</evidence>
<gene>
    <name evidence="4" type="ORF">M6B38_407745</name>
</gene>
<dbReference type="PANTHER" id="PTHR20883:SF15">
    <property type="entry name" value="PHYTANOYL-COA DIOXYGENASE DOMAIN-CONTAINING PROTEIN 1"/>
    <property type="match status" value="1"/>
</dbReference>
<reference evidence="4" key="2">
    <citation type="submission" date="2023-04" db="EMBL/GenBank/DDBJ databases">
        <authorList>
            <person name="Bruccoleri R.E."/>
            <person name="Oakeley E.J."/>
            <person name="Faust A.-M."/>
            <person name="Dessus-Babus S."/>
            <person name="Altorfer M."/>
            <person name="Burckhardt D."/>
            <person name="Oertli M."/>
            <person name="Naumann U."/>
            <person name="Petersen F."/>
            <person name="Wong J."/>
        </authorList>
    </citation>
    <scope>NUCLEOTIDE SEQUENCE</scope>
    <source>
        <strain evidence="4">GSM-AAB239-AS_SAM_17_03QT</strain>
        <tissue evidence="4">Leaf</tissue>
    </source>
</reference>
<dbReference type="PANTHER" id="PTHR20883">
    <property type="entry name" value="PHYTANOYL-COA DIOXYGENASE DOMAIN CONTAINING 1"/>
    <property type="match status" value="1"/>
</dbReference>
<evidence type="ECO:0000256" key="1">
    <source>
        <dbReference type="ARBA" id="ARBA00001962"/>
    </source>
</evidence>
<keyword evidence="4" id="KW-0560">Oxidoreductase</keyword>
<dbReference type="Gene3D" id="2.60.120.620">
    <property type="entry name" value="q2cbj1_9rhob like domain"/>
    <property type="match status" value="1"/>
</dbReference>
<comment type="caution">
    <text evidence="4">The sequence shown here is derived from an EMBL/GenBank/DDBJ whole genome shotgun (WGS) entry which is preliminary data.</text>
</comment>
<dbReference type="GO" id="GO:0048244">
    <property type="term" value="F:phytanoyl-CoA dioxygenase activity"/>
    <property type="evidence" value="ECO:0007669"/>
    <property type="project" value="TreeGrafter"/>
</dbReference>
<dbReference type="Pfam" id="PF05721">
    <property type="entry name" value="PhyH"/>
    <property type="match status" value="1"/>
</dbReference>
<organism evidence="4 5">
    <name type="scientific">Iris pallida</name>
    <name type="common">Sweet iris</name>
    <dbReference type="NCBI Taxonomy" id="29817"/>
    <lineage>
        <taxon>Eukaryota</taxon>
        <taxon>Viridiplantae</taxon>
        <taxon>Streptophyta</taxon>
        <taxon>Embryophyta</taxon>
        <taxon>Tracheophyta</taxon>
        <taxon>Spermatophyta</taxon>
        <taxon>Magnoliopsida</taxon>
        <taxon>Liliopsida</taxon>
        <taxon>Asparagales</taxon>
        <taxon>Iridaceae</taxon>
        <taxon>Iridoideae</taxon>
        <taxon>Irideae</taxon>
        <taxon>Iris</taxon>
    </lineage>
</organism>
<dbReference type="InterPro" id="IPR008775">
    <property type="entry name" value="Phytyl_CoA_dOase-like"/>
</dbReference>
<reference evidence="4" key="1">
    <citation type="journal article" date="2023" name="GigaByte">
        <title>Genome assembly of the bearded iris, Iris pallida Lam.</title>
        <authorList>
            <person name="Bruccoleri R.E."/>
            <person name="Oakeley E.J."/>
            <person name="Faust A.M.E."/>
            <person name="Altorfer M."/>
            <person name="Dessus-Babus S."/>
            <person name="Burckhardt D."/>
            <person name="Oertli M."/>
            <person name="Naumann U."/>
            <person name="Petersen F."/>
            <person name="Wong J."/>
        </authorList>
    </citation>
    <scope>NUCLEOTIDE SEQUENCE</scope>
    <source>
        <strain evidence="4">GSM-AAB239-AS_SAM_17_03QT</strain>
    </source>
</reference>
<keyword evidence="4" id="KW-0223">Dioxygenase</keyword>
<evidence type="ECO:0000313" key="4">
    <source>
        <dbReference type="EMBL" id="KAJ6818218.1"/>
    </source>
</evidence>
<dbReference type="SUPFAM" id="SSF51197">
    <property type="entry name" value="Clavaminate synthase-like"/>
    <property type="match status" value="1"/>
</dbReference>
<sequence length="286" mass="32513">MKKKMGINGNLSTEQLAFFNSNGYLVMESFSSTEEVQEMRDRMAELLRGFDAAKSSVFSTTNQQETTDDYFFESAEKVSFFFEEKAFGDDGTLKQSKELSINKVGHALHEIDPVFKKFSSSEKVSSMFRSMGYRRPAIIQSMYIFKQPGIGGEVVPHQDNSFLYTEPTSCTGLWLALEDATITNGCLWAIPGSHKNGLVRRFIRDENGVHFDRPSPEYDQKEFKPLEVKAGSLVVIHGDLVHQSFENRSPRSRHALSLHVVDTDGITWAKENWIRRKTDPEPLYVS</sequence>
<dbReference type="AlphaFoldDB" id="A0AAX6FQC6"/>
<keyword evidence="3" id="KW-0408">Iron</keyword>
<protein>
    <submittedName>
        <fullName evidence="4">Phytanoyl-CoA dioxygenase</fullName>
    </submittedName>
</protein>
<evidence type="ECO:0000313" key="5">
    <source>
        <dbReference type="Proteomes" id="UP001140949"/>
    </source>
</evidence>
<dbReference type="Proteomes" id="UP001140949">
    <property type="component" value="Unassembled WGS sequence"/>
</dbReference>
<dbReference type="GO" id="GO:0046872">
    <property type="term" value="F:metal ion binding"/>
    <property type="evidence" value="ECO:0007669"/>
    <property type="project" value="UniProtKB-KW"/>
</dbReference>
<keyword evidence="5" id="KW-1185">Reference proteome</keyword>
<proteinExistence type="predicted"/>